<comment type="caution">
    <text evidence="1">The sequence shown here is derived from an EMBL/GenBank/DDBJ whole genome shotgun (WGS) entry which is preliminary data.</text>
</comment>
<dbReference type="EMBL" id="ANOH01000370">
    <property type="protein sequence ID" value="EMI53185.1"/>
    <property type="molecule type" value="Genomic_DNA"/>
</dbReference>
<name>M5TVI1_9BACT</name>
<evidence type="ECO:0000313" key="2">
    <source>
        <dbReference type="Proteomes" id="UP000011885"/>
    </source>
</evidence>
<dbReference type="Proteomes" id="UP000011885">
    <property type="component" value="Unassembled WGS sequence"/>
</dbReference>
<evidence type="ECO:0000313" key="1">
    <source>
        <dbReference type="EMBL" id="EMI53185.1"/>
    </source>
</evidence>
<accession>M5TVI1</accession>
<dbReference type="PATRIC" id="fig|1263870.3.peg.5725"/>
<organism evidence="1 2">
    <name type="scientific">Rhodopirellula sallentina SM41</name>
    <dbReference type="NCBI Taxonomy" id="1263870"/>
    <lineage>
        <taxon>Bacteria</taxon>
        <taxon>Pseudomonadati</taxon>
        <taxon>Planctomycetota</taxon>
        <taxon>Planctomycetia</taxon>
        <taxon>Pirellulales</taxon>
        <taxon>Pirellulaceae</taxon>
        <taxon>Rhodopirellula</taxon>
    </lineage>
</organism>
<protein>
    <submittedName>
        <fullName evidence="1">Uncharacterized protein</fullName>
    </submittedName>
</protein>
<reference evidence="1 2" key="1">
    <citation type="journal article" date="2013" name="Mar. Genomics">
        <title>Expression of sulfatases in Rhodopirellula baltica and the diversity of sulfatases in the genus Rhodopirellula.</title>
        <authorList>
            <person name="Wegner C.E."/>
            <person name="Richter-Heitmann T."/>
            <person name="Klindworth A."/>
            <person name="Klockow C."/>
            <person name="Richter M."/>
            <person name="Achstetter T."/>
            <person name="Glockner F.O."/>
            <person name="Harder J."/>
        </authorList>
    </citation>
    <scope>NUCLEOTIDE SEQUENCE [LARGE SCALE GENOMIC DNA]</scope>
    <source>
        <strain evidence="1 2">SM41</strain>
    </source>
</reference>
<sequence>MPDQAIERERPMLPLVPVTPAGTRLPFSSVGSVGAGIHAF</sequence>
<keyword evidence="2" id="KW-1185">Reference proteome</keyword>
<dbReference type="AlphaFoldDB" id="M5TVI1"/>
<proteinExistence type="predicted"/>
<gene>
    <name evidence="1" type="ORF">RSSM_05399</name>
</gene>